<evidence type="ECO:0000256" key="1">
    <source>
        <dbReference type="ARBA" id="ARBA00010928"/>
    </source>
</evidence>
<dbReference type="InterPro" id="IPR055170">
    <property type="entry name" value="GFO_IDH_MocA-like_dom"/>
</dbReference>
<evidence type="ECO:0000313" key="6">
    <source>
        <dbReference type="Proteomes" id="UP000824260"/>
    </source>
</evidence>
<dbReference type="Gene3D" id="3.30.360.10">
    <property type="entry name" value="Dihydrodipicolinate Reductase, domain 2"/>
    <property type="match status" value="1"/>
</dbReference>
<comment type="caution">
    <text evidence="5">The sequence shown here is derived from an EMBL/GenBank/DDBJ whole genome shotgun (WGS) entry which is preliminary data.</text>
</comment>
<dbReference type="SUPFAM" id="SSF55347">
    <property type="entry name" value="Glyceraldehyde-3-phosphate dehydrogenase-like, C-terminal domain"/>
    <property type="match status" value="1"/>
</dbReference>
<evidence type="ECO:0000259" key="3">
    <source>
        <dbReference type="Pfam" id="PF01408"/>
    </source>
</evidence>
<dbReference type="Pfam" id="PF01408">
    <property type="entry name" value="GFO_IDH_MocA"/>
    <property type="match status" value="1"/>
</dbReference>
<comment type="similarity">
    <text evidence="1">Belongs to the Gfo/Idh/MocA family.</text>
</comment>
<gene>
    <name evidence="5" type="ORF">IAA52_07910</name>
</gene>
<dbReference type="InterPro" id="IPR000683">
    <property type="entry name" value="Gfo/Idh/MocA-like_OxRdtase_N"/>
</dbReference>
<organism evidence="5 6">
    <name type="scientific">Candidatus Pullichristensenella stercorigallinarum</name>
    <dbReference type="NCBI Taxonomy" id="2840909"/>
    <lineage>
        <taxon>Bacteria</taxon>
        <taxon>Bacillati</taxon>
        <taxon>Bacillota</taxon>
        <taxon>Clostridia</taxon>
        <taxon>Candidatus Pullichristensenella</taxon>
    </lineage>
</organism>
<dbReference type="EMBL" id="DVFZ01000079">
    <property type="protein sequence ID" value="HIQ83014.1"/>
    <property type="molecule type" value="Genomic_DNA"/>
</dbReference>
<dbReference type="SUPFAM" id="SSF51735">
    <property type="entry name" value="NAD(P)-binding Rossmann-fold domains"/>
    <property type="match status" value="1"/>
</dbReference>
<dbReference type="Proteomes" id="UP000824260">
    <property type="component" value="Unassembled WGS sequence"/>
</dbReference>
<dbReference type="Pfam" id="PF22725">
    <property type="entry name" value="GFO_IDH_MocA_C3"/>
    <property type="match status" value="1"/>
</dbReference>
<dbReference type="PANTHER" id="PTHR43708:SF5">
    <property type="entry name" value="CONSERVED EXPRESSED OXIDOREDUCTASE (EUROFUNG)-RELATED"/>
    <property type="match status" value="1"/>
</dbReference>
<dbReference type="GO" id="GO:0000166">
    <property type="term" value="F:nucleotide binding"/>
    <property type="evidence" value="ECO:0007669"/>
    <property type="project" value="InterPro"/>
</dbReference>
<reference evidence="5" key="2">
    <citation type="journal article" date="2021" name="PeerJ">
        <title>Extensive microbial diversity within the chicken gut microbiome revealed by metagenomics and culture.</title>
        <authorList>
            <person name="Gilroy R."/>
            <person name="Ravi A."/>
            <person name="Getino M."/>
            <person name="Pursley I."/>
            <person name="Horton D.L."/>
            <person name="Alikhan N.F."/>
            <person name="Baker D."/>
            <person name="Gharbi K."/>
            <person name="Hall N."/>
            <person name="Watson M."/>
            <person name="Adriaenssens E.M."/>
            <person name="Foster-Nyarko E."/>
            <person name="Jarju S."/>
            <person name="Secka A."/>
            <person name="Antonio M."/>
            <person name="Oren A."/>
            <person name="Chaudhuri R.R."/>
            <person name="La Ragione R."/>
            <person name="Hildebrand F."/>
            <person name="Pallen M.J."/>
        </authorList>
    </citation>
    <scope>NUCLEOTIDE SEQUENCE</scope>
    <source>
        <strain evidence="5">ChiSjej6B24-2974</strain>
    </source>
</reference>
<dbReference type="AlphaFoldDB" id="A0A9D1CX70"/>
<evidence type="ECO:0000313" key="5">
    <source>
        <dbReference type="EMBL" id="HIQ83014.1"/>
    </source>
</evidence>
<keyword evidence="2" id="KW-0560">Oxidoreductase</keyword>
<protein>
    <submittedName>
        <fullName evidence="5">Gfo/Idh/MocA family oxidoreductase</fullName>
    </submittedName>
</protein>
<proteinExistence type="inferred from homology"/>
<feature type="domain" description="GFO/IDH/MocA-like oxidoreductase" evidence="4">
    <location>
        <begin position="130"/>
        <end position="265"/>
    </location>
</feature>
<sequence length="380" mass="41631">MKRIRTAVVGCGAISDIYLKNLKNSFSVIELAGCCDLDIARRDAAAEKYEIKAMTMEEILADKSIELVVNLTNPKAHFAVIKQLLEGGKNVYTEKVLSIELAEAEELVRIANERHLYLGAAPDTFLGCAIQTARLAVERGMIGQVTSCVAQNGRDYNMMGQLVPFIPQRGGGIGFDVGIYYITALISILGPVKEVNGFLKYPQEKRVYDQPASPRFGQEYTVESETILAGTLRFANGAIGSVQFNSECIFPEQPVVMLCGTEGVLYLADPNNFGGTVYYRAKGSDERVALPPAFGYDENSRGLGVAEMAWAMLNERTPRANKEMAYHALEILHGIAISSASGQNYQLKSDFQKTPPLRSGYFPKYLAKDNLSVDPEAALI</sequence>
<dbReference type="GO" id="GO:0016491">
    <property type="term" value="F:oxidoreductase activity"/>
    <property type="evidence" value="ECO:0007669"/>
    <property type="project" value="UniProtKB-KW"/>
</dbReference>
<dbReference type="InterPro" id="IPR051317">
    <property type="entry name" value="Gfo/Idh/MocA_oxidoreduct"/>
</dbReference>
<dbReference type="Gene3D" id="3.40.50.720">
    <property type="entry name" value="NAD(P)-binding Rossmann-like Domain"/>
    <property type="match status" value="1"/>
</dbReference>
<dbReference type="InterPro" id="IPR036291">
    <property type="entry name" value="NAD(P)-bd_dom_sf"/>
</dbReference>
<accession>A0A9D1CX70</accession>
<name>A0A9D1CX70_9FIRM</name>
<evidence type="ECO:0000256" key="2">
    <source>
        <dbReference type="ARBA" id="ARBA00023002"/>
    </source>
</evidence>
<dbReference type="PANTHER" id="PTHR43708">
    <property type="entry name" value="CONSERVED EXPRESSED OXIDOREDUCTASE (EUROFUNG)"/>
    <property type="match status" value="1"/>
</dbReference>
<evidence type="ECO:0000259" key="4">
    <source>
        <dbReference type="Pfam" id="PF22725"/>
    </source>
</evidence>
<reference evidence="5" key="1">
    <citation type="submission" date="2020-10" db="EMBL/GenBank/DDBJ databases">
        <authorList>
            <person name="Gilroy R."/>
        </authorList>
    </citation>
    <scope>NUCLEOTIDE SEQUENCE</scope>
    <source>
        <strain evidence="5">ChiSjej6B24-2974</strain>
    </source>
</reference>
<feature type="domain" description="Gfo/Idh/MocA-like oxidoreductase N-terminal" evidence="3">
    <location>
        <begin position="4"/>
        <end position="117"/>
    </location>
</feature>